<dbReference type="InterPro" id="IPR036677">
    <property type="entry name" value="EutN_CcmL_sf"/>
</dbReference>
<dbReference type="RefSeq" id="WP_267568163.1">
    <property type="nucleotide sequence ID" value="NZ_JAPNTZ010000016.1"/>
</dbReference>
<accession>A0ABT4BAT6</accession>
<dbReference type="PROSITE" id="PS51932">
    <property type="entry name" value="BMV"/>
    <property type="match status" value="1"/>
</dbReference>
<evidence type="ECO:0000256" key="2">
    <source>
        <dbReference type="ARBA" id="ARBA00023669"/>
    </source>
</evidence>
<evidence type="ECO:0000256" key="3">
    <source>
        <dbReference type="ARBA" id="ARBA00024446"/>
    </source>
</evidence>
<dbReference type="EMBL" id="JAPNTZ010000016">
    <property type="protein sequence ID" value="MCY1143632.1"/>
    <property type="molecule type" value="Genomic_DNA"/>
</dbReference>
<dbReference type="Gene3D" id="2.40.50.220">
    <property type="entry name" value="EutN/Ccml"/>
    <property type="match status" value="1"/>
</dbReference>
<reference evidence="4" key="1">
    <citation type="submission" date="2022-11" db="EMBL/GenBank/DDBJ databases">
        <authorList>
            <person name="Somphong A."/>
            <person name="Phongsopitanun W."/>
        </authorList>
    </citation>
    <scope>NUCLEOTIDE SEQUENCE</scope>
    <source>
        <strain evidence="4">Pm04-4</strain>
    </source>
</reference>
<dbReference type="PANTHER" id="PTHR36539:SF1">
    <property type="entry name" value="BACTERIAL MICROCOMPARTMENT SHELL VERTEX PROTEIN EUTN"/>
    <property type="match status" value="1"/>
</dbReference>
<organism evidence="4 5">
    <name type="scientific">Paractinoplanes pyxinae</name>
    <dbReference type="NCBI Taxonomy" id="2997416"/>
    <lineage>
        <taxon>Bacteria</taxon>
        <taxon>Bacillati</taxon>
        <taxon>Actinomycetota</taxon>
        <taxon>Actinomycetes</taxon>
        <taxon>Micromonosporales</taxon>
        <taxon>Micromonosporaceae</taxon>
        <taxon>Paractinoplanes</taxon>
    </lineage>
</organism>
<keyword evidence="5" id="KW-1185">Reference proteome</keyword>
<proteinExistence type="predicted"/>
<keyword evidence="3" id="KW-1283">Bacterial microcompartment</keyword>
<dbReference type="Pfam" id="PF03319">
    <property type="entry name" value="EutN_CcmL"/>
    <property type="match status" value="1"/>
</dbReference>
<gene>
    <name evidence="4" type="ORF">OWR29_37000</name>
</gene>
<dbReference type="PANTHER" id="PTHR36539">
    <property type="entry name" value="ETHANOLAMINE UTILIZATION PROTEIN EUTN"/>
    <property type="match status" value="1"/>
</dbReference>
<protein>
    <submittedName>
        <fullName evidence="4">Ethanolamine utilization protein EutN</fullName>
    </submittedName>
</protein>
<sequence>MHIGTVRETVVAPTRHPGLAGTKLLLVVVGEGTTRAEILAVDSVGAGVGDRVVVATGSHAVSLVRPQAPTDAVIVGIVQAPGTSPAHERIG</sequence>
<dbReference type="SUPFAM" id="SSF159133">
    <property type="entry name" value="EutN/CcmL-like"/>
    <property type="match status" value="1"/>
</dbReference>
<name>A0ABT4BAT6_9ACTN</name>
<evidence type="ECO:0000313" key="4">
    <source>
        <dbReference type="EMBL" id="MCY1143632.1"/>
    </source>
</evidence>
<keyword evidence="2" id="KW-1282">Carboxysome</keyword>
<dbReference type="Proteomes" id="UP001151002">
    <property type="component" value="Unassembled WGS sequence"/>
</dbReference>
<evidence type="ECO:0000256" key="1">
    <source>
        <dbReference type="ARBA" id="ARBA00023587"/>
    </source>
</evidence>
<comment type="subcellular location">
    <subcellularLocation>
        <location evidence="1">Carboxysome</location>
    </subcellularLocation>
</comment>
<evidence type="ECO:0000313" key="5">
    <source>
        <dbReference type="Proteomes" id="UP001151002"/>
    </source>
</evidence>
<dbReference type="InterPro" id="IPR004992">
    <property type="entry name" value="EutN_CcmL"/>
</dbReference>
<comment type="caution">
    <text evidence="4">The sequence shown here is derived from an EMBL/GenBank/DDBJ whole genome shotgun (WGS) entry which is preliminary data.</text>
</comment>